<accession>A0A0F5LI73</accession>
<dbReference type="Gene3D" id="3.40.50.720">
    <property type="entry name" value="NAD(P)-binding Rossmann-like Domain"/>
    <property type="match status" value="1"/>
</dbReference>
<dbReference type="GO" id="GO:0005737">
    <property type="term" value="C:cytoplasm"/>
    <property type="evidence" value="ECO:0007669"/>
    <property type="project" value="TreeGrafter"/>
</dbReference>
<proteinExistence type="predicted"/>
<dbReference type="Proteomes" id="UP000033514">
    <property type="component" value="Unassembled WGS sequence"/>
</dbReference>
<sequence length="327" mass="34950">MERVFITGAAGYVGRNLARHFLENGVAVVAMVRSETSAERLKQLGAEIFVGDILHAEMAGAMSGCDGLVHAAADTDHGVATARQTAINVEGTRRVIAAARQASVRRVVHLSSDSVLADGSPLINVDETIPMPRRPAGHYSRTKAQAETIALSAATSDFAVIALRPRMVWGRDDTTGLRMLVDMAQLGKLAWIGGGTYLTSTTHIANLCHAVEYALRRGTSAEVYFVSDGAPVQFRAFVSALLETQGIAPPTKTVPRAIIRTMAVTGELLHTATAGRIAPPLTLQAFAASAIENTVNIRKAERDLAYRPIVSREEGLAELRALTFRGQ</sequence>
<dbReference type="PATRIC" id="fig|361041.3.peg.3623"/>
<protein>
    <submittedName>
        <fullName evidence="2">Epimerase</fullName>
    </submittedName>
</protein>
<dbReference type="PANTHER" id="PTHR48079:SF6">
    <property type="entry name" value="NAD(P)-BINDING DOMAIN-CONTAINING PROTEIN-RELATED"/>
    <property type="match status" value="1"/>
</dbReference>
<organism evidence="2 3">
    <name type="scientific">Devosia soli</name>
    <dbReference type="NCBI Taxonomy" id="361041"/>
    <lineage>
        <taxon>Bacteria</taxon>
        <taxon>Pseudomonadati</taxon>
        <taxon>Pseudomonadota</taxon>
        <taxon>Alphaproteobacteria</taxon>
        <taxon>Hyphomicrobiales</taxon>
        <taxon>Devosiaceae</taxon>
        <taxon>Devosia</taxon>
    </lineage>
</organism>
<comment type="caution">
    <text evidence="2">The sequence shown here is derived from an EMBL/GenBank/DDBJ whole genome shotgun (WGS) entry which is preliminary data.</text>
</comment>
<dbReference type="SUPFAM" id="SSF51735">
    <property type="entry name" value="NAD(P)-binding Rossmann-fold domains"/>
    <property type="match status" value="1"/>
</dbReference>
<dbReference type="AlphaFoldDB" id="A0A0F5LI73"/>
<dbReference type="Pfam" id="PF01073">
    <property type="entry name" value="3Beta_HSD"/>
    <property type="match status" value="1"/>
</dbReference>
<evidence type="ECO:0000259" key="1">
    <source>
        <dbReference type="Pfam" id="PF01073"/>
    </source>
</evidence>
<gene>
    <name evidence="2" type="ORF">VW35_01175</name>
</gene>
<dbReference type="InterPro" id="IPR051783">
    <property type="entry name" value="NAD(P)-dependent_oxidoreduct"/>
</dbReference>
<keyword evidence="3" id="KW-1185">Reference proteome</keyword>
<dbReference type="PANTHER" id="PTHR48079">
    <property type="entry name" value="PROTEIN YEEZ"/>
    <property type="match status" value="1"/>
</dbReference>
<dbReference type="GO" id="GO:0004029">
    <property type="term" value="F:aldehyde dehydrogenase (NAD+) activity"/>
    <property type="evidence" value="ECO:0007669"/>
    <property type="project" value="TreeGrafter"/>
</dbReference>
<name>A0A0F5LI73_9HYPH</name>
<dbReference type="GO" id="GO:0016616">
    <property type="term" value="F:oxidoreductase activity, acting on the CH-OH group of donors, NAD or NADP as acceptor"/>
    <property type="evidence" value="ECO:0007669"/>
    <property type="project" value="InterPro"/>
</dbReference>
<dbReference type="GO" id="GO:0006694">
    <property type="term" value="P:steroid biosynthetic process"/>
    <property type="evidence" value="ECO:0007669"/>
    <property type="project" value="InterPro"/>
</dbReference>
<dbReference type="EMBL" id="LAJG01000005">
    <property type="protein sequence ID" value="KKB81282.1"/>
    <property type="molecule type" value="Genomic_DNA"/>
</dbReference>
<dbReference type="InterPro" id="IPR002225">
    <property type="entry name" value="3Beta_OHSteriod_DH/Estase"/>
</dbReference>
<feature type="domain" description="3-beta hydroxysteroid dehydrogenase/isomerase" evidence="1">
    <location>
        <begin position="6"/>
        <end position="252"/>
    </location>
</feature>
<reference evidence="2 3" key="1">
    <citation type="submission" date="2015-03" db="EMBL/GenBank/DDBJ databases">
        <authorList>
            <person name="Hassan Y.I."/>
            <person name="Lepp D."/>
            <person name="Zhou T."/>
        </authorList>
    </citation>
    <scope>NUCLEOTIDE SEQUENCE [LARGE SCALE GENOMIC DNA]</scope>
    <source>
        <strain evidence="2 3">GH2-10</strain>
    </source>
</reference>
<dbReference type="STRING" id="361041.VW35_01175"/>
<evidence type="ECO:0000313" key="2">
    <source>
        <dbReference type="EMBL" id="KKB81282.1"/>
    </source>
</evidence>
<dbReference type="InterPro" id="IPR036291">
    <property type="entry name" value="NAD(P)-bd_dom_sf"/>
</dbReference>
<evidence type="ECO:0000313" key="3">
    <source>
        <dbReference type="Proteomes" id="UP000033514"/>
    </source>
</evidence>